<keyword evidence="1" id="KW-0812">Transmembrane</keyword>
<feature type="transmembrane region" description="Helical" evidence="1">
    <location>
        <begin position="46"/>
        <end position="67"/>
    </location>
</feature>
<keyword evidence="1" id="KW-1133">Transmembrane helix</keyword>
<sequence>MTALVSFSTMDVLESWVSVLNQGLNLGGAHRKNLGRIRDILERVRIDYLVLPLLHLAIFHLLHYTLYTMLSLLRNGTFDPIRSLVLENHTSRLFSCGRIHCQTKDAYRQWYKQKGLEDPEWRRRRSEFSSEWVKKKRATDEEYRLKHMQGLRDMQLDELYVERNRQRSKFYGWVTKYRWIREHLPWKSHIPVIYPQRVEHHCTSCEFTRVRGARLWFRSKPPKTHNTEEYLCYKCYTSNGWAASMPQGYEDVRTLKDLVARKKQLDGVDPLDLPK</sequence>
<organism evidence="2 3">
    <name type="scientific">Aureobasidium pullulans EXF-150</name>
    <dbReference type="NCBI Taxonomy" id="1043002"/>
    <lineage>
        <taxon>Eukaryota</taxon>
        <taxon>Fungi</taxon>
        <taxon>Dikarya</taxon>
        <taxon>Ascomycota</taxon>
        <taxon>Pezizomycotina</taxon>
        <taxon>Dothideomycetes</taxon>
        <taxon>Dothideomycetidae</taxon>
        <taxon>Dothideales</taxon>
        <taxon>Saccotheciaceae</taxon>
        <taxon>Aureobasidium</taxon>
    </lineage>
</organism>
<dbReference type="GeneID" id="40752484"/>
<dbReference type="AlphaFoldDB" id="A0A074XAU8"/>
<reference evidence="2 3" key="1">
    <citation type="journal article" date="2014" name="BMC Genomics">
        <title>Genome sequencing of four Aureobasidium pullulans varieties: biotechnological potential, stress tolerance, and description of new species.</title>
        <authorList>
            <person name="Gostin Ar C."/>
            <person name="Ohm R.A."/>
            <person name="Kogej T."/>
            <person name="Sonjak S."/>
            <person name="Turk M."/>
            <person name="Zajc J."/>
            <person name="Zalar P."/>
            <person name="Grube M."/>
            <person name="Sun H."/>
            <person name="Han J."/>
            <person name="Sharma A."/>
            <person name="Chiniquy J."/>
            <person name="Ngan C.Y."/>
            <person name="Lipzen A."/>
            <person name="Barry K."/>
            <person name="Grigoriev I.V."/>
            <person name="Gunde-Cimerman N."/>
        </authorList>
    </citation>
    <scope>NUCLEOTIDE SEQUENCE [LARGE SCALE GENOMIC DNA]</scope>
    <source>
        <strain evidence="2 3">EXF-150</strain>
    </source>
</reference>
<dbReference type="HOGENOM" id="CLU_1011888_0_0_1"/>
<keyword evidence="1" id="KW-0472">Membrane</keyword>
<dbReference type="RefSeq" id="XP_029758807.1">
    <property type="nucleotide sequence ID" value="XM_029910178.1"/>
</dbReference>
<accession>A0A074XAU8</accession>
<protein>
    <submittedName>
        <fullName evidence="2">Uncharacterized protein</fullName>
    </submittedName>
</protein>
<dbReference type="OrthoDB" id="3937726at2759"/>
<keyword evidence="3" id="KW-1185">Reference proteome</keyword>
<gene>
    <name evidence="2" type="ORF">M438DRAFT_54809</name>
</gene>
<dbReference type="Proteomes" id="UP000030706">
    <property type="component" value="Unassembled WGS sequence"/>
</dbReference>
<name>A0A074XAU8_AURPU</name>
<evidence type="ECO:0000313" key="2">
    <source>
        <dbReference type="EMBL" id="KEQ82620.1"/>
    </source>
</evidence>
<evidence type="ECO:0000313" key="3">
    <source>
        <dbReference type="Proteomes" id="UP000030706"/>
    </source>
</evidence>
<evidence type="ECO:0000256" key="1">
    <source>
        <dbReference type="SAM" id="Phobius"/>
    </source>
</evidence>
<dbReference type="EMBL" id="KL584987">
    <property type="protein sequence ID" value="KEQ82620.1"/>
    <property type="molecule type" value="Genomic_DNA"/>
</dbReference>
<proteinExistence type="predicted"/>